<dbReference type="PANTHER" id="PTHR43179:SF12">
    <property type="entry name" value="GALACTOFURANOSYLTRANSFERASE GLFT2"/>
    <property type="match status" value="1"/>
</dbReference>
<protein>
    <submittedName>
        <fullName evidence="6">Glycosyl transferase family 2</fullName>
    </submittedName>
</protein>
<dbReference type="EMBL" id="MZGX01000003">
    <property type="protein sequence ID" value="OPX45660.1"/>
    <property type="molecule type" value="Genomic_DNA"/>
</dbReference>
<dbReference type="SUPFAM" id="SSF53448">
    <property type="entry name" value="Nucleotide-diphospho-sugar transferases"/>
    <property type="match status" value="1"/>
</dbReference>
<dbReference type="OrthoDB" id="9771846at2"/>
<dbReference type="InterPro" id="IPR029044">
    <property type="entry name" value="Nucleotide-diphossugar_trans"/>
</dbReference>
<name>A0A1V4SP82_RUMHU</name>
<evidence type="ECO:0000313" key="7">
    <source>
        <dbReference type="Proteomes" id="UP000191554"/>
    </source>
</evidence>
<evidence type="ECO:0000256" key="1">
    <source>
        <dbReference type="ARBA" id="ARBA00004776"/>
    </source>
</evidence>
<dbReference type="InterPro" id="IPR001173">
    <property type="entry name" value="Glyco_trans_2-like"/>
</dbReference>
<dbReference type="PANTHER" id="PTHR43179">
    <property type="entry name" value="RHAMNOSYLTRANSFERASE WBBL"/>
    <property type="match status" value="1"/>
</dbReference>
<comment type="similarity">
    <text evidence="2">Belongs to the glycosyltransferase 2 family.</text>
</comment>
<dbReference type="AlphaFoldDB" id="A0A1V4SP82"/>
<feature type="domain" description="Glycosyltransferase 2-like" evidence="5">
    <location>
        <begin position="164"/>
        <end position="291"/>
    </location>
</feature>
<dbReference type="Gene3D" id="3.90.550.10">
    <property type="entry name" value="Spore Coat Polysaccharide Biosynthesis Protein SpsA, Chain A"/>
    <property type="match status" value="1"/>
</dbReference>
<keyword evidence="7" id="KW-1185">Reference proteome</keyword>
<dbReference type="GO" id="GO:0016757">
    <property type="term" value="F:glycosyltransferase activity"/>
    <property type="evidence" value="ECO:0007669"/>
    <property type="project" value="UniProtKB-KW"/>
</dbReference>
<evidence type="ECO:0000256" key="3">
    <source>
        <dbReference type="ARBA" id="ARBA00022676"/>
    </source>
</evidence>
<evidence type="ECO:0000259" key="5">
    <source>
        <dbReference type="Pfam" id="PF00535"/>
    </source>
</evidence>
<keyword evidence="4 6" id="KW-0808">Transferase</keyword>
<evidence type="ECO:0000313" key="6">
    <source>
        <dbReference type="EMBL" id="OPX45660.1"/>
    </source>
</evidence>
<dbReference type="RefSeq" id="WP_080063065.1">
    <property type="nucleotide sequence ID" value="NZ_MZGX01000003.1"/>
</dbReference>
<comment type="caution">
    <text evidence="6">The sequence shown here is derived from an EMBL/GenBank/DDBJ whole genome shotgun (WGS) entry which is preliminary data.</text>
</comment>
<evidence type="ECO:0000256" key="4">
    <source>
        <dbReference type="ARBA" id="ARBA00022679"/>
    </source>
</evidence>
<proteinExistence type="inferred from homology"/>
<dbReference type="Pfam" id="PF00535">
    <property type="entry name" value="Glycos_transf_2"/>
    <property type="match status" value="1"/>
</dbReference>
<reference evidence="6 7" key="1">
    <citation type="submission" date="2017-03" db="EMBL/GenBank/DDBJ databases">
        <title>Genome sequence of Clostridium hungatei DSM 14427.</title>
        <authorList>
            <person name="Poehlein A."/>
            <person name="Daniel R."/>
        </authorList>
    </citation>
    <scope>NUCLEOTIDE SEQUENCE [LARGE SCALE GENOMIC DNA]</scope>
    <source>
        <strain evidence="6 7">DSM 14427</strain>
    </source>
</reference>
<organism evidence="6 7">
    <name type="scientific">Ruminiclostridium hungatei</name>
    <name type="common">Clostridium hungatei</name>
    <dbReference type="NCBI Taxonomy" id="48256"/>
    <lineage>
        <taxon>Bacteria</taxon>
        <taxon>Bacillati</taxon>
        <taxon>Bacillota</taxon>
        <taxon>Clostridia</taxon>
        <taxon>Eubacteriales</taxon>
        <taxon>Oscillospiraceae</taxon>
        <taxon>Ruminiclostridium</taxon>
    </lineage>
</organism>
<comment type="pathway">
    <text evidence="1">Cell wall biogenesis; cell wall polysaccharide biosynthesis.</text>
</comment>
<dbReference type="STRING" id="48256.CLHUN_05970"/>
<sequence length="620" mass="72022">MNLNFYTPDDEYGYLHDNIPLVVDLFKSCDELLTYIMTCDIKSVGSFLEDLEGAVVVMHQQILEMLPLVKYPNKLKEISMNMPILLNRLKNLYAEEKFEEFDMKLQCEFRPIFLNWGKSFNFFMVQCINDERIGEYNATEAEMVSLMAREPKKDTVKEYKYDLSIVVLFYGKKDMTKDCIDAIHKYTKDYTYELITIDNGSDEETTNWCNSLPHFKKVHYPVNIGSSAGGNLAIYFSGEFTEGRFLVYVANDVIVTEGWTKSLYDCMTSDESVIWATPVTNSLSNRQTVPVPYEKNNLAEMQKFASEYNRSKSELKWEERARLFLTVGIIRQHEVTKFNDFSSPYFCYDMFSDDDTSVRYKRAGYKQILCSDVFIHHYGSATIGESQFEIMDSGREQFYKKYGVDAWVSISDKSILFPQFINECKGNNRILSLEPRFGEGTLAIKNRLKELGCKNISIDTVTSNRTYLPDMQALFNSAFLLSEFNRDTSKREYEYIIHNYFFEDDCHMVDYIKIAQNHLNKSGTFMFCIKNFHSYKNLHHIFDLTNFVDNTSTDVMISPKTSFTTIDHMKKLVESCGLAVKAIVPLSTGNKDMDKLTAFNLSPGFYEIIKYDFFIFICTK</sequence>
<dbReference type="Proteomes" id="UP000191554">
    <property type="component" value="Unassembled WGS sequence"/>
</dbReference>
<evidence type="ECO:0000256" key="2">
    <source>
        <dbReference type="ARBA" id="ARBA00006739"/>
    </source>
</evidence>
<gene>
    <name evidence="6" type="ORF">CLHUN_05970</name>
</gene>
<accession>A0A1V4SP82</accession>
<keyword evidence="3" id="KW-0328">Glycosyltransferase</keyword>